<organism evidence="2 4">
    <name type="scientific">Menidia menidia</name>
    <name type="common">Atlantic silverside</name>
    <dbReference type="NCBI Taxonomy" id="238744"/>
    <lineage>
        <taxon>Eukaryota</taxon>
        <taxon>Metazoa</taxon>
        <taxon>Chordata</taxon>
        <taxon>Craniata</taxon>
        <taxon>Vertebrata</taxon>
        <taxon>Euteleostomi</taxon>
        <taxon>Actinopterygii</taxon>
        <taxon>Neopterygii</taxon>
        <taxon>Teleostei</taxon>
        <taxon>Neoteleostei</taxon>
        <taxon>Acanthomorphata</taxon>
        <taxon>Ovalentaria</taxon>
        <taxon>Atherinomorphae</taxon>
        <taxon>Atheriniformes</taxon>
        <taxon>Atherinopsidae</taxon>
        <taxon>Menidiinae</taxon>
        <taxon>Menidia</taxon>
    </lineage>
</organism>
<dbReference type="PANTHER" id="PTHR16275:SF8">
    <property type="entry name" value="COILED-COIL DOMAIN-CONTAINING PROTEIN 40"/>
    <property type="match status" value="1"/>
</dbReference>
<name>A0A8S4ADS1_9TELE</name>
<keyword evidence="4" id="KW-1185">Reference proteome</keyword>
<protein>
    <submittedName>
        <fullName evidence="2">(Atlantic silverside) hypothetical protein</fullName>
    </submittedName>
</protein>
<dbReference type="EMBL" id="CAJRST010002191">
    <property type="protein sequence ID" value="CAG5866129.1"/>
    <property type="molecule type" value="Genomic_DNA"/>
</dbReference>
<proteinExistence type="predicted"/>
<evidence type="ECO:0000313" key="3">
    <source>
        <dbReference type="EMBL" id="CAG5866129.1"/>
    </source>
</evidence>
<dbReference type="GO" id="GO:0005929">
    <property type="term" value="C:cilium"/>
    <property type="evidence" value="ECO:0007669"/>
    <property type="project" value="TreeGrafter"/>
</dbReference>
<dbReference type="OrthoDB" id="188741at2759"/>
<dbReference type="InterPro" id="IPR037386">
    <property type="entry name" value="CCDC40"/>
</dbReference>
<feature type="coiled-coil region" evidence="1">
    <location>
        <begin position="213"/>
        <end position="240"/>
    </location>
</feature>
<dbReference type="GO" id="GO:0005576">
    <property type="term" value="C:extracellular region"/>
    <property type="evidence" value="ECO:0007669"/>
    <property type="project" value="GOC"/>
</dbReference>
<evidence type="ECO:0000313" key="4">
    <source>
        <dbReference type="Proteomes" id="UP000677803"/>
    </source>
</evidence>
<dbReference type="PANTHER" id="PTHR16275">
    <property type="entry name" value="COILED-COIL DOMAIN-CONTAINING PROTEIN 40"/>
    <property type="match status" value="1"/>
</dbReference>
<dbReference type="GO" id="GO:0001947">
    <property type="term" value="P:heart looping"/>
    <property type="evidence" value="ECO:0007669"/>
    <property type="project" value="TreeGrafter"/>
</dbReference>
<keyword evidence="1" id="KW-0175">Coiled coil</keyword>
<evidence type="ECO:0000313" key="2">
    <source>
        <dbReference type="EMBL" id="CAG5866094.1"/>
    </source>
</evidence>
<dbReference type="GO" id="GO:0005737">
    <property type="term" value="C:cytoplasm"/>
    <property type="evidence" value="ECO:0007669"/>
    <property type="project" value="TreeGrafter"/>
</dbReference>
<reference evidence="2" key="1">
    <citation type="submission" date="2021-05" db="EMBL/GenBank/DDBJ databases">
        <authorList>
            <person name="Tigano A."/>
        </authorList>
    </citation>
    <scope>NUCLEOTIDE SEQUENCE</scope>
</reference>
<evidence type="ECO:0000256" key="1">
    <source>
        <dbReference type="SAM" id="Coils"/>
    </source>
</evidence>
<dbReference type="GO" id="GO:0035082">
    <property type="term" value="P:axoneme assembly"/>
    <property type="evidence" value="ECO:0007669"/>
    <property type="project" value="InterPro"/>
</dbReference>
<dbReference type="AlphaFoldDB" id="A0A8S4ADS1"/>
<dbReference type="GO" id="GO:0060287">
    <property type="term" value="P:epithelial cilium movement involved in determination of left/right asymmetry"/>
    <property type="evidence" value="ECO:0007669"/>
    <property type="project" value="TreeGrafter"/>
</dbReference>
<comment type="caution">
    <text evidence="2">The sequence shown here is derived from an EMBL/GenBank/DDBJ whole genome shotgun (WGS) entry which is preliminary data.</text>
</comment>
<dbReference type="EMBL" id="CAJRST010001880">
    <property type="protein sequence ID" value="CAG5866094.1"/>
    <property type="molecule type" value="Genomic_DNA"/>
</dbReference>
<gene>
    <name evidence="2" type="ORF">MMEN_LOCUS2811</name>
    <name evidence="3" type="ORF">MMEN_LOCUS2876</name>
</gene>
<dbReference type="Proteomes" id="UP000677803">
    <property type="component" value="Unassembled WGS sequence"/>
</dbReference>
<feature type="coiled-coil region" evidence="1">
    <location>
        <begin position="307"/>
        <end position="341"/>
    </location>
</feature>
<accession>A0A8S4ADS1</accession>
<sequence>MDREIESYKRSFLGEQEKNETLTLQLSWSEMDCGASEKLIAQKRARQEALQADYSACVRIVHETERTLLTLTKESDTYQTELNGQRRQREKESALRLELEEKIMTYMQTKLTHHKAAQYSQQLRAKTTSLKNKKMHQVQLLENEALSAILEKQHTEQQVGQLEHTQRGLDDEVAKLNILLNSNQARLTSSVQTVEQKQSKISIYNDKIAQIAASTGQIRLQQIEAEMEELDARASRDQQLWMGQQGVLVGLTREREAIGREIRMLHTEIVGLQQKKLRLERARGGRHGEQLQDAEAERKSVGMEMKLSETQEEKERLLSCLVEAERQVMLWEKKTQILKETRSVVDSEIHDGDIKKMKAEIHHMEKRALVLTLQARGRRLQAVSEGSYAASSQRTAGALQSHAQRTQAAAAILQQVWEELPRHRGALRRAAAALAAHTQAGAVC</sequence>